<dbReference type="AlphaFoldDB" id="A0A3B1BEN6"/>
<proteinExistence type="predicted"/>
<protein>
    <recommendedName>
        <fullName evidence="2">Lipoprotein</fullName>
    </recommendedName>
</protein>
<evidence type="ECO:0008006" key="2">
    <source>
        <dbReference type="Google" id="ProtNLM"/>
    </source>
</evidence>
<organism evidence="1">
    <name type="scientific">hydrothermal vent metagenome</name>
    <dbReference type="NCBI Taxonomy" id="652676"/>
    <lineage>
        <taxon>unclassified sequences</taxon>
        <taxon>metagenomes</taxon>
        <taxon>ecological metagenomes</taxon>
    </lineage>
</organism>
<gene>
    <name evidence="1" type="ORF">MNBD_GAMMA19-1687</name>
</gene>
<evidence type="ECO:0000313" key="1">
    <source>
        <dbReference type="EMBL" id="VAX03517.1"/>
    </source>
</evidence>
<reference evidence="1" key="1">
    <citation type="submission" date="2018-06" db="EMBL/GenBank/DDBJ databases">
        <authorList>
            <person name="Zhirakovskaya E."/>
        </authorList>
    </citation>
    <scope>NUCLEOTIDE SEQUENCE</scope>
</reference>
<name>A0A3B1BEN6_9ZZZZ</name>
<dbReference type="PROSITE" id="PS51257">
    <property type="entry name" value="PROKAR_LIPOPROTEIN"/>
    <property type="match status" value="1"/>
</dbReference>
<dbReference type="EMBL" id="UOFV01000405">
    <property type="protein sequence ID" value="VAX03517.1"/>
    <property type="molecule type" value="Genomic_DNA"/>
</dbReference>
<accession>A0A3B1BEN6</accession>
<sequence>MKMLKYCSSALVIIVLLQGCSTGYFGHTKTEWDKLTDVEKATVKEEYQTAINAKNGQAHADKIKARTQSVIDCGVQGGKFCSRISR</sequence>